<dbReference type="AlphaFoldDB" id="A0A5C2STC7"/>
<dbReference type="EMBL" id="ML122251">
    <property type="protein sequence ID" value="RPD66387.1"/>
    <property type="molecule type" value="Genomic_DNA"/>
</dbReference>
<evidence type="ECO:0000259" key="2">
    <source>
        <dbReference type="PROSITE" id="PS50181"/>
    </source>
</evidence>
<dbReference type="InterPro" id="IPR001810">
    <property type="entry name" value="F-box_dom"/>
</dbReference>
<organism evidence="3 4">
    <name type="scientific">Lentinus tigrinus ALCF2SS1-6</name>
    <dbReference type="NCBI Taxonomy" id="1328759"/>
    <lineage>
        <taxon>Eukaryota</taxon>
        <taxon>Fungi</taxon>
        <taxon>Dikarya</taxon>
        <taxon>Basidiomycota</taxon>
        <taxon>Agaricomycotina</taxon>
        <taxon>Agaricomycetes</taxon>
        <taxon>Polyporales</taxon>
        <taxon>Polyporaceae</taxon>
        <taxon>Lentinus</taxon>
    </lineage>
</organism>
<dbReference type="Proteomes" id="UP000313359">
    <property type="component" value="Unassembled WGS sequence"/>
</dbReference>
<feature type="region of interest" description="Disordered" evidence="1">
    <location>
        <begin position="1"/>
        <end position="68"/>
    </location>
</feature>
<dbReference type="Pfam" id="PF00646">
    <property type="entry name" value="F-box"/>
    <property type="match status" value="1"/>
</dbReference>
<proteinExistence type="predicted"/>
<dbReference type="CDD" id="cd09917">
    <property type="entry name" value="F-box_SF"/>
    <property type="match status" value="1"/>
</dbReference>
<feature type="region of interest" description="Disordered" evidence="1">
    <location>
        <begin position="438"/>
        <end position="480"/>
    </location>
</feature>
<dbReference type="SUPFAM" id="SSF81383">
    <property type="entry name" value="F-box domain"/>
    <property type="match status" value="1"/>
</dbReference>
<sequence>MSSPSTQNLRRSSRLKSKQLEPQQTKSDRNVSGHGEQPNKRRRRNPPLNKDASATPSQGKGGRRRKSLSMLPNMPLDILYEILSLLHPYDLLHLSRTSKAFRLLLMNRSAITIWRRARDNVLGLPNCPSDLSEPAYANLVFDPHCHFCIKARVSTVMWALRVRCCKTCLKDKEAVVTVGEVFRALSPRYSQLKAEPMLPGEFVNDALYCLKSELNKLLELLDACNDDEEALEAVATEQKKAAKKREKSAIDLEAWRLAEIDRRKEEKIVLAQRRRIQILERLSECGYAEELKDVPDALYDRFVDNALVNQPKEITDRIWNNIREPMLVWAEEVRTHHLMQQRCQHYINRLRSMSDQFDDIYDTHPFPQIVPSVADLSWHMSFFREVLEKDRSENVTLEDLLPENFSPYLEGLVMLWRVNMARRLYPLIPPEARPPPGQFKCSCGHHHDGKKQSEGEQSGSGSGSVADGHDSEQRDDDSTNTGYDLATILKASTTWFRCTVDGCLLDFPRILSHECAKRPPPLNLHPETDEDDLRNAYNLALGEVPWNFTGDAINYDMDAHRATQKIIRLTVEVDDKDPWKLEKRMLDELDKRYVCGDCSTDGVLCVMPWRVAVEHLTSEKHRGTDVTLTVLNERDQAWVFEREPEWSQDMIVHSWKMWGCVDCRTSAMTLNDILVHFYEEHDTPLPHVGVDYNLHPDAATLGDAPASVMYYPESMFTTTILR</sequence>
<evidence type="ECO:0000256" key="1">
    <source>
        <dbReference type="SAM" id="MobiDB-lite"/>
    </source>
</evidence>
<evidence type="ECO:0000313" key="4">
    <source>
        <dbReference type="Proteomes" id="UP000313359"/>
    </source>
</evidence>
<feature type="compositionally biased region" description="Polar residues" evidence="1">
    <location>
        <begin position="1"/>
        <end position="10"/>
    </location>
</feature>
<dbReference type="SMART" id="SM00256">
    <property type="entry name" value="FBOX"/>
    <property type="match status" value="1"/>
</dbReference>
<keyword evidence="4" id="KW-1185">Reference proteome</keyword>
<protein>
    <recommendedName>
        <fullName evidence="2">F-box domain-containing protein</fullName>
    </recommendedName>
</protein>
<dbReference type="OrthoDB" id="2322499at2759"/>
<gene>
    <name evidence="3" type="ORF">L227DRAFT_570272</name>
</gene>
<accession>A0A5C2STC7</accession>
<dbReference type="PROSITE" id="PS50181">
    <property type="entry name" value="FBOX"/>
    <property type="match status" value="1"/>
</dbReference>
<feature type="domain" description="F-box" evidence="2">
    <location>
        <begin position="68"/>
        <end position="117"/>
    </location>
</feature>
<dbReference type="InterPro" id="IPR036047">
    <property type="entry name" value="F-box-like_dom_sf"/>
</dbReference>
<dbReference type="STRING" id="1328759.A0A5C2STC7"/>
<name>A0A5C2STC7_9APHY</name>
<reference evidence="3" key="1">
    <citation type="journal article" date="2018" name="Genome Biol. Evol.">
        <title>Genomics and development of Lentinus tigrinus, a white-rot wood-decaying mushroom with dimorphic fruiting bodies.</title>
        <authorList>
            <person name="Wu B."/>
            <person name="Xu Z."/>
            <person name="Knudson A."/>
            <person name="Carlson A."/>
            <person name="Chen N."/>
            <person name="Kovaka S."/>
            <person name="LaButti K."/>
            <person name="Lipzen A."/>
            <person name="Pennachio C."/>
            <person name="Riley R."/>
            <person name="Schakwitz W."/>
            <person name="Umezawa K."/>
            <person name="Ohm R.A."/>
            <person name="Grigoriev I.V."/>
            <person name="Nagy L.G."/>
            <person name="Gibbons J."/>
            <person name="Hibbett D."/>
        </authorList>
    </citation>
    <scope>NUCLEOTIDE SEQUENCE [LARGE SCALE GENOMIC DNA]</scope>
    <source>
        <strain evidence="3">ALCF2SS1-6</strain>
    </source>
</reference>
<evidence type="ECO:0000313" key="3">
    <source>
        <dbReference type="EMBL" id="RPD66387.1"/>
    </source>
</evidence>